<gene>
    <name evidence="4" type="ORF">BXT84_08140</name>
</gene>
<reference evidence="4 5" key="1">
    <citation type="journal article" date="2019" name="Sci. Rep.">
        <title>Sulfobacillus thermotolerans: new insights into resistance and metabolic capacities of acidophilic chemolithotrophs.</title>
        <authorList>
            <person name="Panyushkina A.E."/>
            <person name="Babenko V.V."/>
            <person name="Nikitina A.S."/>
            <person name="Selezneva O.V."/>
            <person name="Tsaplina I.A."/>
            <person name="Letarova M.A."/>
            <person name="Kostryukova E.S."/>
            <person name="Letarov A.V."/>
        </authorList>
    </citation>
    <scope>NUCLEOTIDE SEQUENCE [LARGE SCALE GENOMIC DNA]</scope>
    <source>
        <strain evidence="4 5">Kr1</strain>
    </source>
</reference>
<feature type="domain" description="Thioredoxin" evidence="3">
    <location>
        <begin position="32"/>
        <end position="167"/>
    </location>
</feature>
<dbReference type="InterPro" id="IPR050553">
    <property type="entry name" value="Thioredoxin_ResA/DsbE_sf"/>
</dbReference>
<dbReference type="PROSITE" id="PS51352">
    <property type="entry name" value="THIOREDOXIN_2"/>
    <property type="match status" value="1"/>
</dbReference>
<dbReference type="EMBL" id="CP019454">
    <property type="protein sequence ID" value="AUW93918.1"/>
    <property type="molecule type" value="Genomic_DNA"/>
</dbReference>
<proteinExistence type="predicted"/>
<evidence type="ECO:0000256" key="1">
    <source>
        <dbReference type="ARBA" id="ARBA00004196"/>
    </source>
</evidence>
<dbReference type="CDD" id="cd02966">
    <property type="entry name" value="TlpA_like_family"/>
    <property type="match status" value="1"/>
</dbReference>
<comment type="subcellular location">
    <subcellularLocation>
        <location evidence="1">Cell envelope</location>
    </subcellularLocation>
</comment>
<organism evidence="4 5">
    <name type="scientific">Sulfobacillus thermotolerans</name>
    <dbReference type="NCBI Taxonomy" id="338644"/>
    <lineage>
        <taxon>Bacteria</taxon>
        <taxon>Bacillati</taxon>
        <taxon>Bacillota</taxon>
        <taxon>Clostridia</taxon>
        <taxon>Eubacteriales</taxon>
        <taxon>Clostridiales Family XVII. Incertae Sedis</taxon>
        <taxon>Sulfobacillus</taxon>
    </lineage>
</organism>
<dbReference type="InterPro" id="IPR013766">
    <property type="entry name" value="Thioredoxin_domain"/>
</dbReference>
<dbReference type="InterPro" id="IPR017937">
    <property type="entry name" value="Thioredoxin_CS"/>
</dbReference>
<name>A0ABN5H324_9FIRM</name>
<sequence length="171" mass="18862">MKTLRNALGLLFLLTMVLALIIRPPVQQGFTAQSGQSVNNIVVVGANGQAVNLGHLLDHHAALINFWATWCPACRMELPDLDIANTPSTRLILISQGAPNATQQFLMRYQLPKRVSWYDPSGHVFNAFFVTTLPTSYFVNRYGLIVSKVVGPMTPTLLRQNLAEAVSNSKE</sequence>
<dbReference type="PANTHER" id="PTHR42852">
    <property type="entry name" value="THIOL:DISULFIDE INTERCHANGE PROTEIN DSBE"/>
    <property type="match status" value="1"/>
</dbReference>
<evidence type="ECO:0000313" key="4">
    <source>
        <dbReference type="EMBL" id="AUW93918.1"/>
    </source>
</evidence>
<dbReference type="InterPro" id="IPR013740">
    <property type="entry name" value="Redoxin"/>
</dbReference>
<accession>A0ABN5H324</accession>
<evidence type="ECO:0000256" key="2">
    <source>
        <dbReference type="ARBA" id="ARBA00022748"/>
    </source>
</evidence>
<protein>
    <recommendedName>
        <fullName evidence="3">Thioredoxin domain-containing protein</fullName>
    </recommendedName>
</protein>
<keyword evidence="2" id="KW-0201">Cytochrome c-type biogenesis</keyword>
<dbReference type="PROSITE" id="PS00194">
    <property type="entry name" value="THIOREDOXIN_1"/>
    <property type="match status" value="1"/>
</dbReference>
<dbReference type="SUPFAM" id="SSF52833">
    <property type="entry name" value="Thioredoxin-like"/>
    <property type="match status" value="1"/>
</dbReference>
<keyword evidence="5" id="KW-1185">Reference proteome</keyword>
<dbReference type="Proteomes" id="UP000325292">
    <property type="component" value="Chromosome"/>
</dbReference>
<dbReference type="Gene3D" id="3.40.30.10">
    <property type="entry name" value="Glutaredoxin"/>
    <property type="match status" value="1"/>
</dbReference>
<evidence type="ECO:0000259" key="3">
    <source>
        <dbReference type="PROSITE" id="PS51352"/>
    </source>
</evidence>
<dbReference type="Pfam" id="PF08534">
    <property type="entry name" value="Redoxin"/>
    <property type="match status" value="1"/>
</dbReference>
<evidence type="ECO:0000313" key="5">
    <source>
        <dbReference type="Proteomes" id="UP000325292"/>
    </source>
</evidence>
<dbReference type="InterPro" id="IPR036249">
    <property type="entry name" value="Thioredoxin-like_sf"/>
</dbReference>
<dbReference type="PANTHER" id="PTHR42852:SF13">
    <property type="entry name" value="PROTEIN DIPZ"/>
    <property type="match status" value="1"/>
</dbReference>